<reference evidence="3" key="1">
    <citation type="submission" date="2012-02" db="EMBL/GenBank/DDBJ databases">
        <title>Genome sequencing of Giardia lamblia Genotypes A2 and B isolates (DH and GS) and comparative analysis with the genomes of Genotypes A1 and E (WB and Pig).</title>
        <authorList>
            <person name="Adam R."/>
            <person name="Dahlstrom E."/>
            <person name="Martens C."/>
            <person name="Bruno D."/>
            <person name="Barbian K."/>
            <person name="Porcella S.F."/>
            <person name="Nash T."/>
        </authorList>
    </citation>
    <scope>NUCLEOTIDE SEQUENCE</scope>
    <source>
        <strain evidence="3">GS</strain>
    </source>
</reference>
<dbReference type="SUPFAM" id="SSF57184">
    <property type="entry name" value="Growth factor receptor domain"/>
    <property type="match status" value="1"/>
</dbReference>
<organism evidence="2 3">
    <name type="scientific">Giardia intestinalis</name>
    <name type="common">Giardia lamblia</name>
    <dbReference type="NCBI Taxonomy" id="5741"/>
    <lineage>
        <taxon>Eukaryota</taxon>
        <taxon>Metamonada</taxon>
        <taxon>Diplomonadida</taxon>
        <taxon>Hexamitidae</taxon>
        <taxon>Giardiinae</taxon>
        <taxon>Giardia</taxon>
    </lineage>
</organism>
<sequence length="173" mass="17903">KCLSCTGTKKPKMDGTQCNECNIPGCTNCDTVSQCAVCGDGYRHNANTCQKCTPEHCKACINDVNTCTTCSEGYKLEGEVCVPASTNKSGLSTGAIAGISVAAVVVVGGLVGFLCWCLCATRRNDTRLGSRQSHPIPAASQETSCNGLPCRCPLGALSTPDSSPCGRWATGTI</sequence>
<dbReference type="Proteomes" id="UP000018040">
    <property type="component" value="Unassembled WGS sequence"/>
</dbReference>
<keyword evidence="1" id="KW-0812">Transmembrane</keyword>
<dbReference type="InterPro" id="IPR005127">
    <property type="entry name" value="Giardia_VSP"/>
</dbReference>
<gene>
    <name evidence="2" type="ORF">GSB_151527</name>
</gene>
<accession>V6TXX1</accession>
<keyword evidence="1" id="KW-0472">Membrane</keyword>
<dbReference type="EMBL" id="AHHH01000107">
    <property type="protein sequence ID" value="ESU41855.1"/>
    <property type="molecule type" value="Genomic_DNA"/>
</dbReference>
<dbReference type="InterPro" id="IPR052798">
    <property type="entry name" value="Giardia_VSA"/>
</dbReference>
<proteinExistence type="predicted"/>
<dbReference type="Pfam" id="PF03302">
    <property type="entry name" value="VSP"/>
    <property type="match status" value="1"/>
</dbReference>
<name>V6TXX1_GIAIN</name>
<evidence type="ECO:0000313" key="2">
    <source>
        <dbReference type="EMBL" id="ESU41855.1"/>
    </source>
</evidence>
<comment type="caution">
    <text evidence="2">The sequence shown here is derived from an EMBL/GenBank/DDBJ whole genome shotgun (WGS) entry which is preliminary data.</text>
</comment>
<protein>
    <submittedName>
        <fullName evidence="2">Variant-specific surface protein</fullName>
    </submittedName>
</protein>
<keyword evidence="1" id="KW-1133">Transmembrane helix</keyword>
<feature type="transmembrane region" description="Helical" evidence="1">
    <location>
        <begin position="95"/>
        <end position="121"/>
    </location>
</feature>
<feature type="non-terminal residue" evidence="2">
    <location>
        <position position="1"/>
    </location>
</feature>
<dbReference type="PANTHER" id="PTHR23275:SF100">
    <property type="entry name" value="EGF-LIKE DOMAIN-CONTAINING PROTEIN"/>
    <property type="match status" value="1"/>
</dbReference>
<dbReference type="AlphaFoldDB" id="V6TXX1"/>
<dbReference type="PANTHER" id="PTHR23275">
    <property type="entry name" value="CABRIOLET.-RELATED"/>
    <property type="match status" value="1"/>
</dbReference>
<evidence type="ECO:0000313" key="3">
    <source>
        <dbReference type="Proteomes" id="UP000018040"/>
    </source>
</evidence>
<evidence type="ECO:0000256" key="1">
    <source>
        <dbReference type="SAM" id="Phobius"/>
    </source>
</evidence>
<reference evidence="2 3" key="2">
    <citation type="journal article" date="2013" name="Genome Biol. Evol.">
        <title>Genome sequencing of Giardia lamblia genotypes A2 and B isolates (DH and GS) and comparative analysis with the genomes of genotypes A1 and E (WB and Pig).</title>
        <authorList>
            <person name="Adam R.D."/>
            <person name="Dahlstrom E.W."/>
            <person name="Martens C.A."/>
            <person name="Bruno D.P."/>
            <person name="Barbian K.D."/>
            <person name="Ricklefs S.M."/>
            <person name="Hernandez M.M."/>
            <person name="Narla N.P."/>
            <person name="Patel R.B."/>
            <person name="Porcella S.F."/>
            <person name="Nash T.E."/>
        </authorList>
    </citation>
    <scope>NUCLEOTIDE SEQUENCE [LARGE SCALE GENOMIC DNA]</scope>
    <source>
        <strain evidence="2 3">GS</strain>
    </source>
</reference>
<dbReference type="InterPro" id="IPR009030">
    <property type="entry name" value="Growth_fac_rcpt_cys_sf"/>
</dbReference>
<dbReference type="Gene3D" id="2.10.220.10">
    <property type="entry name" value="Hormone Receptor, Insulin-like Growth Factor Receptor 1, Chain A, domain 2"/>
    <property type="match status" value="1"/>
</dbReference>